<evidence type="ECO:0000313" key="2">
    <source>
        <dbReference type="WBParaSite" id="JU765_v2.g11464.t1"/>
    </source>
</evidence>
<dbReference type="Proteomes" id="UP000887576">
    <property type="component" value="Unplaced"/>
</dbReference>
<proteinExistence type="predicted"/>
<dbReference type="WBParaSite" id="JU765_v2.g11464.t1">
    <property type="protein sequence ID" value="JU765_v2.g11464.t1"/>
    <property type="gene ID" value="JU765_v2.g11464"/>
</dbReference>
<evidence type="ECO:0000313" key="1">
    <source>
        <dbReference type="Proteomes" id="UP000887576"/>
    </source>
</evidence>
<protein>
    <submittedName>
        <fullName evidence="2">Uncharacterized protein</fullName>
    </submittedName>
</protein>
<accession>A0AC34PZ86</accession>
<organism evidence="1 2">
    <name type="scientific">Panagrolaimus sp. JU765</name>
    <dbReference type="NCBI Taxonomy" id="591449"/>
    <lineage>
        <taxon>Eukaryota</taxon>
        <taxon>Metazoa</taxon>
        <taxon>Ecdysozoa</taxon>
        <taxon>Nematoda</taxon>
        <taxon>Chromadorea</taxon>
        <taxon>Rhabditida</taxon>
        <taxon>Tylenchina</taxon>
        <taxon>Panagrolaimomorpha</taxon>
        <taxon>Panagrolaimoidea</taxon>
        <taxon>Panagrolaimidae</taxon>
        <taxon>Panagrolaimus</taxon>
    </lineage>
</organism>
<reference evidence="2" key="1">
    <citation type="submission" date="2022-11" db="UniProtKB">
        <authorList>
            <consortium name="WormBaseParasite"/>
        </authorList>
    </citation>
    <scope>IDENTIFICATION</scope>
</reference>
<name>A0AC34PZ86_9BILA</name>
<sequence>MGVAFYVMDEDDGGDETVTGSCWRSSSAPYIAFSDGYGGEIKFTKINECGPQYLGQRSYKLYICNSDKCNKDCGGTGTPIIKPTPAPTTTTESTSTITSTVPTSSPNDGKNTAIGQVLGFGFTSILMLFITQFLG</sequence>